<keyword evidence="1" id="KW-1133">Transmembrane helix</keyword>
<sequence>MRMDFSRSGDGIKVYEFVTVEPRRDFTIVFNPDEEFSLPVFLPGSFLTFFGLLASAASSTSSKVKGYNEIISGLGPGRFLDLSAVLLM</sequence>
<accession>I4CAF5</accession>
<dbReference type="EMBL" id="CP003360">
    <property type="protein sequence ID" value="AFM26546.1"/>
    <property type="molecule type" value="Genomic_DNA"/>
</dbReference>
<dbReference type="AlphaFoldDB" id="I4CAF5"/>
<evidence type="ECO:0000313" key="2">
    <source>
        <dbReference type="EMBL" id="AFM26546.1"/>
    </source>
</evidence>
<dbReference type="HOGENOM" id="CLU_2464092_0_0_7"/>
<protein>
    <submittedName>
        <fullName evidence="2">Uncharacterized protein</fullName>
    </submittedName>
</protein>
<keyword evidence="3" id="KW-1185">Reference proteome</keyword>
<evidence type="ECO:0000313" key="3">
    <source>
        <dbReference type="Proteomes" id="UP000006055"/>
    </source>
</evidence>
<reference evidence="3" key="1">
    <citation type="submission" date="2012-06" db="EMBL/GenBank/DDBJ databases">
        <title>Complete sequence of chromosome of Desulfomonile tiedjei DSM 6799.</title>
        <authorList>
            <person name="Lucas S."/>
            <person name="Copeland A."/>
            <person name="Lapidus A."/>
            <person name="Glavina del Rio T."/>
            <person name="Dalin E."/>
            <person name="Tice H."/>
            <person name="Bruce D."/>
            <person name="Goodwin L."/>
            <person name="Pitluck S."/>
            <person name="Peters L."/>
            <person name="Ovchinnikova G."/>
            <person name="Zeytun A."/>
            <person name="Lu M."/>
            <person name="Kyrpides N."/>
            <person name="Mavromatis K."/>
            <person name="Ivanova N."/>
            <person name="Brettin T."/>
            <person name="Detter J.C."/>
            <person name="Han C."/>
            <person name="Larimer F."/>
            <person name="Land M."/>
            <person name="Hauser L."/>
            <person name="Markowitz V."/>
            <person name="Cheng J.-F."/>
            <person name="Hugenholtz P."/>
            <person name="Woyke T."/>
            <person name="Wu D."/>
            <person name="Spring S."/>
            <person name="Schroeder M."/>
            <person name="Brambilla E."/>
            <person name="Klenk H.-P."/>
            <person name="Eisen J.A."/>
        </authorList>
    </citation>
    <scope>NUCLEOTIDE SEQUENCE [LARGE SCALE GENOMIC DNA]</scope>
    <source>
        <strain evidence="3">ATCC 49306 / DSM 6799 / DCB-1</strain>
    </source>
</reference>
<dbReference type="KEGG" id="dti:Desti_3904"/>
<evidence type="ECO:0000256" key="1">
    <source>
        <dbReference type="SAM" id="Phobius"/>
    </source>
</evidence>
<feature type="transmembrane region" description="Helical" evidence="1">
    <location>
        <begin position="36"/>
        <end position="57"/>
    </location>
</feature>
<gene>
    <name evidence="2" type="ordered locus">Desti_3904</name>
</gene>
<proteinExistence type="predicted"/>
<dbReference type="Proteomes" id="UP000006055">
    <property type="component" value="Chromosome"/>
</dbReference>
<name>I4CAF5_DESTA</name>
<organism evidence="2 3">
    <name type="scientific">Desulfomonile tiedjei (strain ATCC 49306 / DSM 6799 / DCB-1)</name>
    <dbReference type="NCBI Taxonomy" id="706587"/>
    <lineage>
        <taxon>Bacteria</taxon>
        <taxon>Pseudomonadati</taxon>
        <taxon>Thermodesulfobacteriota</taxon>
        <taxon>Desulfomonilia</taxon>
        <taxon>Desulfomonilales</taxon>
        <taxon>Desulfomonilaceae</taxon>
        <taxon>Desulfomonile</taxon>
    </lineage>
</organism>
<keyword evidence="1" id="KW-0472">Membrane</keyword>
<keyword evidence="1" id="KW-0812">Transmembrane</keyword>